<evidence type="ECO:0000256" key="5">
    <source>
        <dbReference type="ARBA" id="ARBA00022741"/>
    </source>
</evidence>
<dbReference type="InterPro" id="IPR012094">
    <property type="entry name" value="tRNA_Ile_lys_synt"/>
</dbReference>
<evidence type="ECO:0000313" key="11">
    <source>
        <dbReference type="Proteomes" id="UP000184231"/>
    </source>
</evidence>
<comment type="subcellular location">
    <subcellularLocation>
        <location evidence="1 8">Cytoplasm</location>
    </subcellularLocation>
</comment>
<dbReference type="GO" id="GO:0006400">
    <property type="term" value="P:tRNA modification"/>
    <property type="evidence" value="ECO:0007669"/>
    <property type="project" value="UniProtKB-UniRule"/>
</dbReference>
<keyword evidence="6 8" id="KW-0067">ATP-binding</keyword>
<evidence type="ECO:0000256" key="1">
    <source>
        <dbReference type="ARBA" id="ARBA00004496"/>
    </source>
</evidence>
<proteinExistence type="inferred from homology"/>
<gene>
    <name evidence="8" type="primary">tilS</name>
    <name evidence="10" type="ORF">SAMN04487911_10926</name>
</gene>
<organism evidence="10 11">
    <name type="scientific">Arenibacter nanhaiticus</name>
    <dbReference type="NCBI Taxonomy" id="558155"/>
    <lineage>
        <taxon>Bacteria</taxon>
        <taxon>Pseudomonadati</taxon>
        <taxon>Bacteroidota</taxon>
        <taxon>Flavobacteriia</taxon>
        <taxon>Flavobacteriales</taxon>
        <taxon>Flavobacteriaceae</taxon>
        <taxon>Arenibacter</taxon>
    </lineage>
</organism>
<evidence type="ECO:0000256" key="4">
    <source>
        <dbReference type="ARBA" id="ARBA00022694"/>
    </source>
</evidence>
<keyword evidence="4 8" id="KW-0819">tRNA processing</keyword>
<feature type="domain" description="Lysidine-tRNA(Ile) synthetase C-terminal" evidence="9">
    <location>
        <begin position="381"/>
        <end position="453"/>
    </location>
</feature>
<comment type="domain">
    <text evidence="8">The N-terminal region contains the highly conserved SGGXDS motif, predicted to be a P-loop motif involved in ATP binding.</text>
</comment>
<reference evidence="10 11" key="1">
    <citation type="submission" date="2016-11" db="EMBL/GenBank/DDBJ databases">
        <authorList>
            <person name="Jaros S."/>
            <person name="Januszkiewicz K."/>
            <person name="Wedrychowicz H."/>
        </authorList>
    </citation>
    <scope>NUCLEOTIDE SEQUENCE [LARGE SCALE GENOMIC DNA]</scope>
    <source>
        <strain evidence="10 11">CGMCC 1.8863</strain>
    </source>
</reference>
<dbReference type="Pfam" id="PF01171">
    <property type="entry name" value="ATP_bind_3"/>
    <property type="match status" value="1"/>
</dbReference>
<dbReference type="Gene3D" id="3.40.50.620">
    <property type="entry name" value="HUPs"/>
    <property type="match status" value="1"/>
</dbReference>
<name>A0A1M6FNC1_9FLAO</name>
<keyword evidence="5 8" id="KW-0547">Nucleotide-binding</keyword>
<dbReference type="Proteomes" id="UP000184231">
    <property type="component" value="Unassembled WGS sequence"/>
</dbReference>
<comment type="similarity">
    <text evidence="8">Belongs to the tRNA(Ile)-lysidine synthase family.</text>
</comment>
<dbReference type="AlphaFoldDB" id="A0A1M6FNC1"/>
<dbReference type="InterPro" id="IPR011063">
    <property type="entry name" value="TilS/TtcA_N"/>
</dbReference>
<dbReference type="GO" id="GO:0005737">
    <property type="term" value="C:cytoplasm"/>
    <property type="evidence" value="ECO:0007669"/>
    <property type="project" value="UniProtKB-SubCell"/>
</dbReference>
<dbReference type="InterPro" id="IPR012795">
    <property type="entry name" value="tRNA_Ile_lys_synt_N"/>
</dbReference>
<dbReference type="NCBIfam" id="TIGR02433">
    <property type="entry name" value="lysidine_TilS_C"/>
    <property type="match status" value="1"/>
</dbReference>
<dbReference type="RefSeq" id="WP_317045391.1">
    <property type="nucleotide sequence ID" value="NZ_FQYX01000009.1"/>
</dbReference>
<dbReference type="SMART" id="SM00977">
    <property type="entry name" value="TilS_C"/>
    <property type="match status" value="1"/>
</dbReference>
<evidence type="ECO:0000256" key="8">
    <source>
        <dbReference type="HAMAP-Rule" id="MF_01161"/>
    </source>
</evidence>
<dbReference type="SUPFAM" id="SSF56037">
    <property type="entry name" value="PheT/TilS domain"/>
    <property type="match status" value="1"/>
</dbReference>
<feature type="binding site" evidence="8">
    <location>
        <begin position="48"/>
        <end position="53"/>
    </location>
    <ligand>
        <name>ATP</name>
        <dbReference type="ChEBI" id="CHEBI:30616"/>
    </ligand>
</feature>
<dbReference type="InterPro" id="IPR012796">
    <property type="entry name" value="Lysidine-tRNA-synth_C"/>
</dbReference>
<sequence length="457" mass="53236">MSFRSHWCFIFVGIIFVPYFSDMQDDFKHHIAEFFPHLSNQKFLLASSGGIDSMVLTHLCANSRMDFSIAHCNFHLRGEASDGDEAFVRDFAKTLGREIYVTHFDTEFYAETHKVSIQIAARELRYQWFSEIMEKENIKTLVTAHHADDNLETFIINLSRGTGLEGLCGIPADTATISRPLLKFSRAQIVAYAKQHQIAWRDDASNEDTKYLRNNIRHNIVPSLKNLHPSFLDNFLKTQEHLQQSLEILQAHIQGLRQRVFKCESNHIKIAIADLLPLTPRKTYLFHFFKDYGFTQWEDIDELLSAMSGKEVHSPTHRLLKDRAYLLLKLKEQEDSQVFNIQEGQKEIKLPVSLRLEDVREIRAISANTVYLDKEKLNYPLVLRKWEKGDYFYPFGMKGKKKIAKYFKDQKIDMFAKENQWLLCSGADIVWVIGKRADDRFKVTGSTNRILKIDFIE</sequence>
<accession>A0A1M6FNC1</accession>
<evidence type="ECO:0000256" key="2">
    <source>
        <dbReference type="ARBA" id="ARBA00022490"/>
    </source>
</evidence>
<dbReference type="Pfam" id="PF11734">
    <property type="entry name" value="TilS_C"/>
    <property type="match status" value="1"/>
</dbReference>
<dbReference type="InterPro" id="IPR014729">
    <property type="entry name" value="Rossmann-like_a/b/a_fold"/>
</dbReference>
<dbReference type="PANTHER" id="PTHR43033:SF1">
    <property type="entry name" value="TRNA(ILE)-LYSIDINE SYNTHASE-RELATED"/>
    <property type="match status" value="1"/>
</dbReference>
<dbReference type="PANTHER" id="PTHR43033">
    <property type="entry name" value="TRNA(ILE)-LYSIDINE SYNTHASE-RELATED"/>
    <property type="match status" value="1"/>
</dbReference>
<dbReference type="SUPFAM" id="SSF52402">
    <property type="entry name" value="Adenine nucleotide alpha hydrolases-like"/>
    <property type="match status" value="1"/>
</dbReference>
<evidence type="ECO:0000256" key="3">
    <source>
        <dbReference type="ARBA" id="ARBA00022598"/>
    </source>
</evidence>
<dbReference type="EMBL" id="FQYX01000009">
    <property type="protein sequence ID" value="SHI99182.1"/>
    <property type="molecule type" value="Genomic_DNA"/>
</dbReference>
<dbReference type="STRING" id="558155.SAMN04487911_10926"/>
<dbReference type="GO" id="GO:0005524">
    <property type="term" value="F:ATP binding"/>
    <property type="evidence" value="ECO:0007669"/>
    <property type="project" value="UniProtKB-UniRule"/>
</dbReference>
<evidence type="ECO:0000256" key="7">
    <source>
        <dbReference type="ARBA" id="ARBA00048539"/>
    </source>
</evidence>
<evidence type="ECO:0000259" key="9">
    <source>
        <dbReference type="SMART" id="SM00977"/>
    </source>
</evidence>
<evidence type="ECO:0000313" key="10">
    <source>
        <dbReference type="EMBL" id="SHI99182.1"/>
    </source>
</evidence>
<dbReference type="HAMAP" id="MF_01161">
    <property type="entry name" value="tRNA_Ile_lys_synt"/>
    <property type="match status" value="1"/>
</dbReference>
<keyword evidence="3 8" id="KW-0436">Ligase</keyword>
<keyword evidence="2 8" id="KW-0963">Cytoplasm</keyword>
<dbReference type="GO" id="GO:0032267">
    <property type="term" value="F:tRNA(Ile)-lysidine synthase activity"/>
    <property type="evidence" value="ECO:0007669"/>
    <property type="project" value="UniProtKB-EC"/>
</dbReference>
<evidence type="ECO:0000256" key="6">
    <source>
        <dbReference type="ARBA" id="ARBA00022840"/>
    </source>
</evidence>
<protein>
    <recommendedName>
        <fullName evidence="8">tRNA(Ile)-lysidine synthase</fullName>
        <ecNumber evidence="8">6.3.4.19</ecNumber>
    </recommendedName>
    <alternativeName>
        <fullName evidence="8">tRNA(Ile)-2-lysyl-cytidine synthase</fullName>
    </alternativeName>
    <alternativeName>
        <fullName evidence="8">tRNA(Ile)-lysidine synthetase</fullName>
    </alternativeName>
</protein>
<dbReference type="NCBIfam" id="TIGR02432">
    <property type="entry name" value="lysidine_TilS_N"/>
    <property type="match status" value="1"/>
</dbReference>
<keyword evidence="11" id="KW-1185">Reference proteome</keyword>
<comment type="catalytic activity">
    <reaction evidence="7 8">
        <text>cytidine(34) in tRNA(Ile2) + L-lysine + ATP = lysidine(34) in tRNA(Ile2) + AMP + diphosphate + H(+)</text>
        <dbReference type="Rhea" id="RHEA:43744"/>
        <dbReference type="Rhea" id="RHEA-COMP:10625"/>
        <dbReference type="Rhea" id="RHEA-COMP:10670"/>
        <dbReference type="ChEBI" id="CHEBI:15378"/>
        <dbReference type="ChEBI" id="CHEBI:30616"/>
        <dbReference type="ChEBI" id="CHEBI:32551"/>
        <dbReference type="ChEBI" id="CHEBI:33019"/>
        <dbReference type="ChEBI" id="CHEBI:82748"/>
        <dbReference type="ChEBI" id="CHEBI:83665"/>
        <dbReference type="ChEBI" id="CHEBI:456215"/>
        <dbReference type="EC" id="6.3.4.19"/>
    </reaction>
</comment>
<dbReference type="CDD" id="cd01992">
    <property type="entry name" value="TilS_N"/>
    <property type="match status" value="1"/>
</dbReference>
<comment type="function">
    <text evidence="8">Ligates lysine onto the cytidine present at position 34 of the AUA codon-specific tRNA(Ile) that contains the anticodon CAU, in an ATP-dependent manner. Cytidine is converted to lysidine, thus changing the amino acid specificity of the tRNA from methionine to isoleucine.</text>
</comment>
<dbReference type="EC" id="6.3.4.19" evidence="8"/>